<organism evidence="3 4">
    <name type="scientific">Labilithrix luteola</name>
    <dbReference type="NCBI Taxonomy" id="1391654"/>
    <lineage>
        <taxon>Bacteria</taxon>
        <taxon>Pseudomonadati</taxon>
        <taxon>Myxococcota</taxon>
        <taxon>Polyangia</taxon>
        <taxon>Polyangiales</taxon>
        <taxon>Labilitrichaceae</taxon>
        <taxon>Labilithrix</taxon>
    </lineage>
</organism>
<evidence type="ECO:0000256" key="1">
    <source>
        <dbReference type="SAM" id="MobiDB-lite"/>
    </source>
</evidence>
<feature type="chain" id="PRO_5005465830" description="Lipoprotein" evidence="2">
    <location>
        <begin position="24"/>
        <end position="103"/>
    </location>
</feature>
<gene>
    <name evidence="3" type="ORF">AKJ09_00251</name>
</gene>
<dbReference type="PROSITE" id="PS51257">
    <property type="entry name" value="PROKAR_LIPOPROTEIN"/>
    <property type="match status" value="1"/>
</dbReference>
<dbReference type="Proteomes" id="UP000064967">
    <property type="component" value="Chromosome"/>
</dbReference>
<dbReference type="KEGG" id="llu:AKJ09_00251"/>
<proteinExistence type="predicted"/>
<sequence>MGSRRHHAAWMVLALGTALAGCAAPREVTPPIEISPGAAARIAQMDRFRLHDEDRKHMMQRPRVWVEEIPDEEANGSDAGATSEPNEGEASTARESPPDGMTP</sequence>
<evidence type="ECO:0000313" key="3">
    <source>
        <dbReference type="EMBL" id="AKU93587.1"/>
    </source>
</evidence>
<dbReference type="RefSeq" id="WP_146645291.1">
    <property type="nucleotide sequence ID" value="NZ_CP012333.1"/>
</dbReference>
<protein>
    <recommendedName>
        <fullName evidence="5">Lipoprotein</fullName>
    </recommendedName>
</protein>
<name>A0A0K1PJ91_9BACT</name>
<keyword evidence="4" id="KW-1185">Reference proteome</keyword>
<evidence type="ECO:0008006" key="5">
    <source>
        <dbReference type="Google" id="ProtNLM"/>
    </source>
</evidence>
<feature type="region of interest" description="Disordered" evidence="1">
    <location>
        <begin position="53"/>
        <end position="103"/>
    </location>
</feature>
<keyword evidence="2" id="KW-0732">Signal</keyword>
<dbReference type="STRING" id="1391654.AKJ09_00251"/>
<evidence type="ECO:0000313" key="4">
    <source>
        <dbReference type="Proteomes" id="UP000064967"/>
    </source>
</evidence>
<dbReference type="AlphaFoldDB" id="A0A0K1PJ91"/>
<accession>A0A0K1PJ91</accession>
<feature type="signal peptide" evidence="2">
    <location>
        <begin position="1"/>
        <end position="23"/>
    </location>
</feature>
<evidence type="ECO:0000256" key="2">
    <source>
        <dbReference type="SAM" id="SignalP"/>
    </source>
</evidence>
<reference evidence="3 4" key="1">
    <citation type="submission" date="2015-08" db="EMBL/GenBank/DDBJ databases">
        <authorList>
            <person name="Babu N.S."/>
            <person name="Beckwith C.J."/>
            <person name="Beseler K.G."/>
            <person name="Brison A."/>
            <person name="Carone J.V."/>
            <person name="Caskin T.P."/>
            <person name="Diamond M."/>
            <person name="Durham M.E."/>
            <person name="Foxe J.M."/>
            <person name="Go M."/>
            <person name="Henderson B.A."/>
            <person name="Jones I.B."/>
            <person name="McGettigan J.A."/>
            <person name="Micheletti S.J."/>
            <person name="Nasrallah M.E."/>
            <person name="Ortiz D."/>
            <person name="Piller C.R."/>
            <person name="Privatt S.R."/>
            <person name="Schneider S.L."/>
            <person name="Sharp S."/>
            <person name="Smith T.C."/>
            <person name="Stanton J.D."/>
            <person name="Ullery H.E."/>
            <person name="Wilson R.J."/>
            <person name="Serrano M.G."/>
            <person name="Buck G."/>
            <person name="Lee V."/>
            <person name="Wang Y."/>
            <person name="Carvalho R."/>
            <person name="Voegtly L."/>
            <person name="Shi R."/>
            <person name="Duckworth R."/>
            <person name="Johnson A."/>
            <person name="Loviza R."/>
            <person name="Walstead R."/>
            <person name="Shah Z."/>
            <person name="Kiflezghi M."/>
            <person name="Wade K."/>
            <person name="Ball S.L."/>
            <person name="Bradley K.W."/>
            <person name="Asai D.J."/>
            <person name="Bowman C.A."/>
            <person name="Russell D.A."/>
            <person name="Pope W.H."/>
            <person name="Jacobs-Sera D."/>
            <person name="Hendrix R.W."/>
            <person name="Hatfull G.F."/>
        </authorList>
    </citation>
    <scope>NUCLEOTIDE SEQUENCE [LARGE SCALE GENOMIC DNA]</scope>
    <source>
        <strain evidence="3 4">DSM 27648</strain>
    </source>
</reference>
<dbReference type="EMBL" id="CP012333">
    <property type="protein sequence ID" value="AKU93587.1"/>
    <property type="molecule type" value="Genomic_DNA"/>
</dbReference>